<proteinExistence type="inferred from homology"/>
<evidence type="ECO:0000256" key="3">
    <source>
        <dbReference type="PIRNR" id="PIRNR002070"/>
    </source>
</evidence>
<comment type="subunit">
    <text evidence="2">Homotetramer.</text>
</comment>
<organism evidence="4 5">
    <name type="scientific">candidate division CSSED10-310 bacterium</name>
    <dbReference type="NCBI Taxonomy" id="2855610"/>
    <lineage>
        <taxon>Bacteria</taxon>
        <taxon>Bacteria division CSSED10-310</taxon>
    </lineage>
</organism>
<dbReference type="Proteomes" id="UP001594351">
    <property type="component" value="Unassembled WGS sequence"/>
</dbReference>
<keyword evidence="1 2" id="KW-0238">DNA-binding</keyword>
<name>A0ABV6YUY5_UNCC1</name>
<dbReference type="PROSITE" id="PS50935">
    <property type="entry name" value="SSB"/>
    <property type="match status" value="1"/>
</dbReference>
<sequence>MVSYNRITIAGNLVRDPELRFIPSGTPVCTFAVAVNRRYKQGEEWKESTCFVDIEVWGRLAETSGEYLKKGRPVLLEGRLDQDRWESQDGSKRSKHKIVATQVIFLGGRGDVTEETMDKPVDNDIPF</sequence>
<dbReference type="HAMAP" id="MF_00984">
    <property type="entry name" value="SSB"/>
    <property type="match status" value="1"/>
</dbReference>
<comment type="caution">
    <text evidence="2">Lacks conserved residue(s) required for the propagation of feature annotation.</text>
</comment>
<comment type="caution">
    <text evidence="4">The sequence shown here is derived from an EMBL/GenBank/DDBJ whole genome shotgun (WGS) entry which is preliminary data.</text>
</comment>
<evidence type="ECO:0000256" key="2">
    <source>
        <dbReference type="HAMAP-Rule" id="MF_00984"/>
    </source>
</evidence>
<dbReference type="GO" id="GO:0003677">
    <property type="term" value="F:DNA binding"/>
    <property type="evidence" value="ECO:0007669"/>
    <property type="project" value="UniProtKB-KW"/>
</dbReference>
<accession>A0ABV6YUY5</accession>
<dbReference type="EMBL" id="JBHPBY010000069">
    <property type="protein sequence ID" value="MFC1849975.1"/>
    <property type="molecule type" value="Genomic_DNA"/>
</dbReference>
<dbReference type="InterPro" id="IPR012340">
    <property type="entry name" value="NA-bd_OB-fold"/>
</dbReference>
<dbReference type="PANTHER" id="PTHR10302:SF27">
    <property type="entry name" value="SINGLE-STRANDED DNA-BINDING PROTEIN"/>
    <property type="match status" value="1"/>
</dbReference>
<protein>
    <recommendedName>
        <fullName evidence="2 3">Single-stranded DNA-binding protein</fullName>
        <shortName evidence="2">SSB</shortName>
    </recommendedName>
</protein>
<dbReference type="NCBIfam" id="TIGR00621">
    <property type="entry name" value="ssb"/>
    <property type="match status" value="1"/>
</dbReference>
<dbReference type="PANTHER" id="PTHR10302">
    <property type="entry name" value="SINGLE-STRANDED DNA-BINDING PROTEIN"/>
    <property type="match status" value="1"/>
</dbReference>
<keyword evidence="5" id="KW-1185">Reference proteome</keyword>
<dbReference type="InterPro" id="IPR000424">
    <property type="entry name" value="Primosome_PriB/ssb"/>
</dbReference>
<evidence type="ECO:0000313" key="4">
    <source>
        <dbReference type="EMBL" id="MFC1849975.1"/>
    </source>
</evidence>
<dbReference type="Pfam" id="PF00436">
    <property type="entry name" value="SSB"/>
    <property type="match status" value="1"/>
</dbReference>
<evidence type="ECO:0000256" key="1">
    <source>
        <dbReference type="ARBA" id="ARBA00023125"/>
    </source>
</evidence>
<dbReference type="Gene3D" id="2.40.50.140">
    <property type="entry name" value="Nucleic acid-binding proteins"/>
    <property type="match status" value="1"/>
</dbReference>
<reference evidence="4 5" key="1">
    <citation type="submission" date="2024-09" db="EMBL/GenBank/DDBJ databases">
        <title>Laminarin stimulates single cell rates of sulfate reduction while oxygen inhibits transcriptomic activity in coastal marine sediment.</title>
        <authorList>
            <person name="Lindsay M."/>
            <person name="Orcutt B."/>
            <person name="Emerson D."/>
            <person name="Stepanauskas R."/>
            <person name="D'Angelo T."/>
        </authorList>
    </citation>
    <scope>NUCLEOTIDE SEQUENCE [LARGE SCALE GENOMIC DNA]</scope>
    <source>
        <strain evidence="4">SAG AM-311-K15</strain>
    </source>
</reference>
<gene>
    <name evidence="4" type="ORF">ACFL27_07280</name>
</gene>
<dbReference type="InterPro" id="IPR011344">
    <property type="entry name" value="ssDNA-bd"/>
</dbReference>
<dbReference type="SUPFAM" id="SSF50249">
    <property type="entry name" value="Nucleic acid-binding proteins"/>
    <property type="match status" value="1"/>
</dbReference>
<dbReference type="CDD" id="cd04496">
    <property type="entry name" value="SSB_OBF"/>
    <property type="match status" value="1"/>
</dbReference>
<evidence type="ECO:0000313" key="5">
    <source>
        <dbReference type="Proteomes" id="UP001594351"/>
    </source>
</evidence>
<dbReference type="PIRSF" id="PIRSF002070">
    <property type="entry name" value="SSB"/>
    <property type="match status" value="1"/>
</dbReference>